<evidence type="ECO:0000256" key="1">
    <source>
        <dbReference type="ARBA" id="ARBA00004922"/>
    </source>
</evidence>
<dbReference type="Proteomes" id="UP000663855">
    <property type="component" value="Unassembled WGS sequence"/>
</dbReference>
<sequence length="450" mass="50982">MRLITRHLLPSIRSRRSFVSLLFTISVFLSIGITLRATNQNRQLTAIINEPIVTKQQEVKLSEDKTTLRQKVVPVQKENTWPLDAQGRSLKTNFLVLDWTGFFGGGATEGERVSCSSSNTTFVWTRQHNRIEEADFIIAHDGGAGGSIPFHLLHLNNDQQQYTMAFVMESEVHSTTGDAWARFNFIMTYNLDDSYPEPATYFDMNLYLVDLLTPPSVSLEDKEKQADVVWIISNCNAHNGRESFIQRLMQEIKIDSFGSCLNNRRGYGARMADNVDAYKKYKFVIAIENSNCADYVTEKLVKAVESGSIPIVAGRDGRPDYRRYMPKHSFINIFDYSSMKDLADDIKRIGNNKTLYESYLWYKNNDINIQNFKELSLTAKLKHVADIIGLNSTMLTSGIAGKEKSENKVCKLTRFVRQTPWQDIAAHKSIARAGSGTACLPGRHLSNIFS</sequence>
<reference evidence="13" key="1">
    <citation type="submission" date="2021-02" db="EMBL/GenBank/DDBJ databases">
        <authorList>
            <person name="Nowell W R."/>
        </authorList>
    </citation>
    <scope>NUCLEOTIDE SEQUENCE</scope>
</reference>
<comment type="caution">
    <text evidence="13">The sequence shown here is derived from an EMBL/GenBank/DDBJ whole genome shotgun (WGS) entry which is preliminary data.</text>
</comment>
<dbReference type="PANTHER" id="PTHR11929:SF194">
    <property type="entry name" value="ALPHA-(1,3)-FUCOSYLTRANSFERASE 10"/>
    <property type="match status" value="1"/>
</dbReference>
<dbReference type="InterPro" id="IPR038577">
    <property type="entry name" value="GT10-like_C_sf"/>
</dbReference>
<protein>
    <recommendedName>
        <fullName evidence="11">Fucosyltransferase</fullName>
        <ecNumber evidence="11">2.4.1.-</ecNumber>
    </recommendedName>
</protein>
<evidence type="ECO:0000256" key="3">
    <source>
        <dbReference type="ARBA" id="ARBA00022676"/>
    </source>
</evidence>
<evidence type="ECO:0000313" key="16">
    <source>
        <dbReference type="Proteomes" id="UP000663855"/>
    </source>
</evidence>
<dbReference type="EMBL" id="CAJOBI010001518">
    <property type="protein sequence ID" value="CAF3885702.1"/>
    <property type="molecule type" value="Genomic_DNA"/>
</dbReference>
<evidence type="ECO:0000256" key="5">
    <source>
        <dbReference type="ARBA" id="ARBA00022692"/>
    </source>
</evidence>
<evidence type="ECO:0000313" key="15">
    <source>
        <dbReference type="EMBL" id="CAF3885702.1"/>
    </source>
</evidence>
<keyword evidence="6" id="KW-0735">Signal-anchor</keyword>
<dbReference type="Pfam" id="PF00852">
    <property type="entry name" value="Glyco_transf_10"/>
    <property type="match status" value="1"/>
</dbReference>
<accession>A0A814W8D3</accession>
<evidence type="ECO:0000256" key="7">
    <source>
        <dbReference type="ARBA" id="ARBA00022989"/>
    </source>
</evidence>
<dbReference type="SUPFAM" id="SSF53756">
    <property type="entry name" value="UDP-Glycosyltransferase/glycogen phosphorylase"/>
    <property type="match status" value="1"/>
</dbReference>
<dbReference type="EMBL" id="CAJNOV010005131">
    <property type="protein sequence ID" value="CAF1198692.1"/>
    <property type="molecule type" value="Genomic_DNA"/>
</dbReference>
<proteinExistence type="inferred from homology"/>
<dbReference type="GO" id="GO:0032580">
    <property type="term" value="C:Golgi cisterna membrane"/>
    <property type="evidence" value="ECO:0007669"/>
    <property type="project" value="UniProtKB-SubCell"/>
</dbReference>
<dbReference type="InterPro" id="IPR055270">
    <property type="entry name" value="Glyco_tran_10_C"/>
</dbReference>
<dbReference type="Proteomes" id="UP000663824">
    <property type="component" value="Unassembled WGS sequence"/>
</dbReference>
<dbReference type="AlphaFoldDB" id="A0A814W8D3"/>
<dbReference type="UniPathway" id="UPA00378"/>
<evidence type="ECO:0000256" key="11">
    <source>
        <dbReference type="RuleBase" id="RU003832"/>
    </source>
</evidence>
<evidence type="ECO:0000256" key="9">
    <source>
        <dbReference type="ARBA" id="ARBA00023180"/>
    </source>
</evidence>
<keyword evidence="9" id="KW-0325">Glycoprotein</keyword>
<dbReference type="PANTHER" id="PTHR11929">
    <property type="entry name" value="ALPHA- 1,3 -FUCOSYLTRANSFERASE"/>
    <property type="match status" value="1"/>
</dbReference>
<gene>
    <name evidence="13" type="ORF">CJN711_LOCUS11901</name>
    <name evidence="14" type="ORF">MBJ925_LOCUS15664</name>
    <name evidence="15" type="ORF">SMN809_LOCUS5848</name>
</gene>
<dbReference type="Gene3D" id="3.40.50.11660">
    <property type="entry name" value="Glycosyl transferase family 10, C-terminal domain"/>
    <property type="match status" value="1"/>
</dbReference>
<keyword evidence="11" id="KW-0333">Golgi apparatus</keyword>
<evidence type="ECO:0000256" key="4">
    <source>
        <dbReference type="ARBA" id="ARBA00022679"/>
    </source>
</evidence>
<dbReference type="GO" id="GO:0046920">
    <property type="term" value="F:alpha-(1-&gt;3)-fucosyltransferase activity"/>
    <property type="evidence" value="ECO:0007669"/>
    <property type="project" value="TreeGrafter"/>
</dbReference>
<comment type="similarity">
    <text evidence="2 11">Belongs to the glycosyltransferase 10 family.</text>
</comment>
<evidence type="ECO:0000259" key="12">
    <source>
        <dbReference type="Pfam" id="PF00852"/>
    </source>
</evidence>
<evidence type="ECO:0000313" key="13">
    <source>
        <dbReference type="EMBL" id="CAF1198692.1"/>
    </source>
</evidence>
<comment type="subcellular location">
    <subcellularLocation>
        <location evidence="10">Endomembrane system</location>
        <topology evidence="10">Single-pass type II membrane protein</topology>
    </subcellularLocation>
    <subcellularLocation>
        <location evidence="11">Golgi apparatus</location>
        <location evidence="11">Golgi stack membrane</location>
        <topology evidence="11">Single-pass type II membrane protein</topology>
    </subcellularLocation>
</comment>
<evidence type="ECO:0000256" key="8">
    <source>
        <dbReference type="ARBA" id="ARBA00023136"/>
    </source>
</evidence>
<keyword evidence="4 11" id="KW-0808">Transferase</keyword>
<dbReference type="FunFam" id="3.40.50.11660:FF:000002">
    <property type="entry name" value="Alpha-(1,3)-fucosyltransferase"/>
    <property type="match status" value="1"/>
</dbReference>
<keyword evidence="7" id="KW-1133">Transmembrane helix</keyword>
<keyword evidence="5 11" id="KW-0812">Transmembrane</keyword>
<organism evidence="13 16">
    <name type="scientific">Rotaria magnacalcarata</name>
    <dbReference type="NCBI Taxonomy" id="392030"/>
    <lineage>
        <taxon>Eukaryota</taxon>
        <taxon>Metazoa</taxon>
        <taxon>Spiralia</taxon>
        <taxon>Gnathifera</taxon>
        <taxon>Rotifera</taxon>
        <taxon>Eurotatoria</taxon>
        <taxon>Bdelloidea</taxon>
        <taxon>Philodinida</taxon>
        <taxon>Philodinidae</taxon>
        <taxon>Rotaria</taxon>
    </lineage>
</organism>
<evidence type="ECO:0000256" key="10">
    <source>
        <dbReference type="ARBA" id="ARBA00060399"/>
    </source>
</evidence>
<evidence type="ECO:0000313" key="14">
    <source>
        <dbReference type="EMBL" id="CAF2065101.1"/>
    </source>
</evidence>
<dbReference type="EC" id="2.4.1.-" evidence="11"/>
<comment type="pathway">
    <text evidence="1">Protein modification; protein glycosylation.</text>
</comment>
<evidence type="ECO:0000256" key="2">
    <source>
        <dbReference type="ARBA" id="ARBA00008919"/>
    </source>
</evidence>
<keyword evidence="3 11" id="KW-0328">Glycosyltransferase</keyword>
<dbReference type="EMBL" id="CAJNRE010007390">
    <property type="protein sequence ID" value="CAF2065101.1"/>
    <property type="molecule type" value="Genomic_DNA"/>
</dbReference>
<dbReference type="InterPro" id="IPR001503">
    <property type="entry name" value="Glyco_trans_10"/>
</dbReference>
<keyword evidence="8" id="KW-0472">Membrane</keyword>
<name>A0A814W8D3_9BILA</name>
<dbReference type="Proteomes" id="UP000676336">
    <property type="component" value="Unassembled WGS sequence"/>
</dbReference>
<feature type="domain" description="Fucosyltransferase C-terminal" evidence="12">
    <location>
        <begin position="222"/>
        <end position="370"/>
    </location>
</feature>
<evidence type="ECO:0000256" key="6">
    <source>
        <dbReference type="ARBA" id="ARBA00022968"/>
    </source>
</evidence>